<evidence type="ECO:0000313" key="2">
    <source>
        <dbReference type="EMBL" id="CAG8751917.1"/>
    </source>
</evidence>
<dbReference type="InterPro" id="IPR025476">
    <property type="entry name" value="Helitron_helicase-like"/>
</dbReference>
<dbReference type="Pfam" id="PF14214">
    <property type="entry name" value="Helitron_like_N"/>
    <property type="match status" value="1"/>
</dbReference>
<feature type="domain" description="Helitron helicase-like" evidence="1">
    <location>
        <begin position="46"/>
        <end position="111"/>
    </location>
</feature>
<evidence type="ECO:0000313" key="3">
    <source>
        <dbReference type="Proteomes" id="UP000789759"/>
    </source>
</evidence>
<evidence type="ECO:0000259" key="1">
    <source>
        <dbReference type="Pfam" id="PF14214"/>
    </source>
</evidence>
<gene>
    <name evidence="2" type="ORF">CPELLU_LOCUS14754</name>
</gene>
<dbReference type="OrthoDB" id="2287175at2759"/>
<dbReference type="AlphaFoldDB" id="A0A9N9NMK7"/>
<comment type="caution">
    <text evidence="2">The sequence shown here is derived from an EMBL/GenBank/DDBJ whole genome shotgun (WGS) entry which is preliminary data.</text>
</comment>
<reference evidence="2" key="1">
    <citation type="submission" date="2021-06" db="EMBL/GenBank/DDBJ databases">
        <authorList>
            <person name="Kallberg Y."/>
            <person name="Tangrot J."/>
            <person name="Rosling A."/>
        </authorList>
    </citation>
    <scope>NUCLEOTIDE SEQUENCE</scope>
    <source>
        <strain evidence="2">FL966</strain>
    </source>
</reference>
<name>A0A9N9NMK7_9GLOM</name>
<keyword evidence="3" id="KW-1185">Reference proteome</keyword>
<dbReference type="EMBL" id="CAJVQA010018051">
    <property type="protein sequence ID" value="CAG8751917.1"/>
    <property type="molecule type" value="Genomic_DNA"/>
</dbReference>
<proteinExistence type="predicted"/>
<dbReference type="Proteomes" id="UP000789759">
    <property type="component" value="Unassembled WGS sequence"/>
</dbReference>
<protein>
    <submittedName>
        <fullName evidence="2">17827_t:CDS:1</fullName>
    </submittedName>
</protein>
<feature type="non-terminal residue" evidence="2">
    <location>
        <position position="246"/>
    </location>
</feature>
<accession>A0A9N9NMK7</accession>
<organism evidence="2 3">
    <name type="scientific">Cetraspora pellucida</name>
    <dbReference type="NCBI Taxonomy" id="1433469"/>
    <lineage>
        <taxon>Eukaryota</taxon>
        <taxon>Fungi</taxon>
        <taxon>Fungi incertae sedis</taxon>
        <taxon>Mucoromycota</taxon>
        <taxon>Glomeromycotina</taxon>
        <taxon>Glomeromycetes</taxon>
        <taxon>Diversisporales</taxon>
        <taxon>Gigasporaceae</taxon>
        <taxon>Cetraspora</taxon>
    </lineage>
</organism>
<sequence>MLFSFTVTGVQGQFVKIPAPSSVCITGCTYYYFENVNNENEKEDLHLSASFLGSKRWCSTHITNALALAHCLGKPSFFITITTNPNWEEIHSQLQPGQNALEIAPIVKHRFPHTHIVVHVQPELPIDQIDKVITAELPREKSHLRELVEKYIIHKQQHLPHCLSVLESVDLLLQQICEKEDPFSGKLFIDISDFRQVAPIVKGASKNYLTQLIYPKIPNHEIHLKSEAVCSIMQNISIDKGLVKNS</sequence>